<dbReference type="SUPFAM" id="SSF51905">
    <property type="entry name" value="FAD/NAD(P)-binding domain"/>
    <property type="match status" value="1"/>
</dbReference>
<evidence type="ECO:0000313" key="1">
    <source>
        <dbReference type="EMBL" id="KKK51323.1"/>
    </source>
</evidence>
<dbReference type="EMBL" id="LAZR01067564">
    <property type="protein sequence ID" value="KKK51323.1"/>
    <property type="molecule type" value="Genomic_DNA"/>
</dbReference>
<gene>
    <name evidence="1" type="ORF">LCGC14_3116090</name>
</gene>
<comment type="caution">
    <text evidence="1">The sequence shown here is derived from an EMBL/GenBank/DDBJ whole genome shotgun (WGS) entry which is preliminary data.</text>
</comment>
<organism evidence="1">
    <name type="scientific">marine sediment metagenome</name>
    <dbReference type="NCBI Taxonomy" id="412755"/>
    <lineage>
        <taxon>unclassified sequences</taxon>
        <taxon>metagenomes</taxon>
        <taxon>ecological metagenomes</taxon>
    </lineage>
</organism>
<dbReference type="PANTHER" id="PTHR10668:SF103">
    <property type="entry name" value="PYRIDINE NUCLEOTIDE-DISULFIDE OXIDOREDUCTASE DOMAIN-CONTAINING PROTEIN 2"/>
    <property type="match status" value="1"/>
</dbReference>
<evidence type="ECO:0008006" key="2">
    <source>
        <dbReference type="Google" id="ProtNLM"/>
    </source>
</evidence>
<protein>
    <recommendedName>
        <fullName evidence="2">Amine oxidase domain-containing protein</fullName>
    </recommendedName>
</protein>
<dbReference type="Gene3D" id="3.50.50.60">
    <property type="entry name" value="FAD/NAD(P)-binding domain"/>
    <property type="match status" value="1"/>
</dbReference>
<sequence>MAAIPDLVVLGDLHLEQILRPAELFAILLDLSQRFFLHIQDLEHHGELILLASACLNQGVDLRYNSQVSRILTSNGRATGIGLKDGREIKAKIIASNADPRTTFMELLGWDRLSLFRKERLANWSYGPEHVLGVPSFALHEPPDYKSASHDPDINRCFYTIVGFENHEEMSEYILQAYGGRVPETPGAGTWVNSLWDPSQAPPGKQVMNGWFFFPKASCLTPEEWDDVRANYNDGFLKLWGEYAPNMARNNVIADRLYTAFDIEKKIG</sequence>
<dbReference type="AlphaFoldDB" id="A0A0F8W3Z9"/>
<reference evidence="1" key="1">
    <citation type="journal article" date="2015" name="Nature">
        <title>Complex archaea that bridge the gap between prokaryotes and eukaryotes.</title>
        <authorList>
            <person name="Spang A."/>
            <person name="Saw J.H."/>
            <person name="Jorgensen S.L."/>
            <person name="Zaremba-Niedzwiedzka K."/>
            <person name="Martijn J."/>
            <person name="Lind A.E."/>
            <person name="van Eijk R."/>
            <person name="Schleper C."/>
            <person name="Guy L."/>
            <person name="Ettema T.J."/>
        </authorList>
    </citation>
    <scope>NUCLEOTIDE SEQUENCE</scope>
</reference>
<feature type="non-terminal residue" evidence="1">
    <location>
        <position position="268"/>
    </location>
</feature>
<accession>A0A0F8W3Z9</accession>
<proteinExistence type="predicted"/>
<name>A0A0F8W3Z9_9ZZZZ</name>
<dbReference type="InterPro" id="IPR036188">
    <property type="entry name" value="FAD/NAD-bd_sf"/>
</dbReference>
<dbReference type="PANTHER" id="PTHR10668">
    <property type="entry name" value="PHYTOENE DEHYDROGENASE"/>
    <property type="match status" value="1"/>
</dbReference>